<dbReference type="PANTHER" id="PTHR35145:SF1">
    <property type="entry name" value="CYTOPLASMIC PROTEIN"/>
    <property type="match status" value="1"/>
</dbReference>
<dbReference type="InterPro" id="IPR058532">
    <property type="entry name" value="YjbR/MT2646/Rv2570-like"/>
</dbReference>
<dbReference type="Pfam" id="PF04237">
    <property type="entry name" value="YjbR"/>
    <property type="match status" value="1"/>
</dbReference>
<keyword evidence="2" id="KW-1185">Reference proteome</keyword>
<dbReference type="GO" id="GO:0003677">
    <property type="term" value="F:DNA binding"/>
    <property type="evidence" value="ECO:0007669"/>
    <property type="project" value="UniProtKB-KW"/>
</dbReference>
<evidence type="ECO:0000313" key="2">
    <source>
        <dbReference type="Proteomes" id="UP000321814"/>
    </source>
</evidence>
<protein>
    <submittedName>
        <fullName evidence="1">MmcQ/YjbR family DNA-binding protein</fullName>
    </submittedName>
</protein>
<proteinExistence type="predicted"/>
<dbReference type="AlphaFoldDB" id="A0A5C8LX01"/>
<dbReference type="Gene3D" id="3.90.1150.30">
    <property type="match status" value="1"/>
</dbReference>
<accession>A0A5C8LX01</accession>
<dbReference type="Proteomes" id="UP000321814">
    <property type="component" value="Unassembled WGS sequence"/>
</dbReference>
<dbReference type="InterPro" id="IPR038056">
    <property type="entry name" value="YjbR-like_sf"/>
</dbReference>
<name>A0A5C8LX01_9GAMM</name>
<dbReference type="EMBL" id="VRLR01000003">
    <property type="protein sequence ID" value="TXK81811.1"/>
    <property type="molecule type" value="Genomic_DNA"/>
</dbReference>
<reference evidence="1 2" key="1">
    <citation type="submission" date="2019-08" db="EMBL/GenBank/DDBJ databases">
        <title>Draft genome analysis of Rheinheimera tangshanensis isolated from the roots of fresh rice plants (Oryza sativa).</title>
        <authorList>
            <person name="Yu Q."/>
            <person name="Qi Y."/>
            <person name="Zhang H."/>
            <person name="Pu J."/>
        </authorList>
    </citation>
    <scope>NUCLEOTIDE SEQUENCE [LARGE SCALE GENOMIC DNA]</scope>
    <source>
        <strain evidence="1 2">JA3-B52</strain>
    </source>
</reference>
<gene>
    <name evidence="1" type="ORF">FU839_06300</name>
</gene>
<dbReference type="PANTHER" id="PTHR35145">
    <property type="entry name" value="CYTOPLASMIC PROTEIN-RELATED"/>
    <property type="match status" value="1"/>
</dbReference>
<keyword evidence="1" id="KW-0238">DNA-binding</keyword>
<evidence type="ECO:0000313" key="1">
    <source>
        <dbReference type="EMBL" id="TXK81811.1"/>
    </source>
</evidence>
<dbReference type="InterPro" id="IPR007351">
    <property type="entry name" value="YjbR"/>
</dbReference>
<sequence length="131" mass="15212">MSMQFSDVRHYCLELMGSEEDFPFGPDLYVYKIKGKIFAILFTGQGEARLNLKCDPDEALALRDIFPAISPGYHMNKKHWNTLRLDNTVPELEIKRQIDHSRLLVLQSLSKVQRQALQLEPDQKNKRHGQT</sequence>
<comment type="caution">
    <text evidence="1">The sequence shown here is derived from an EMBL/GenBank/DDBJ whole genome shotgun (WGS) entry which is preliminary data.</text>
</comment>
<dbReference type="OrthoDB" id="3194910at2"/>
<dbReference type="SUPFAM" id="SSF142906">
    <property type="entry name" value="YjbR-like"/>
    <property type="match status" value="1"/>
</dbReference>
<organism evidence="1 2">
    <name type="scientific">Rheinheimera tangshanensis</name>
    <dbReference type="NCBI Taxonomy" id="400153"/>
    <lineage>
        <taxon>Bacteria</taxon>
        <taxon>Pseudomonadati</taxon>
        <taxon>Pseudomonadota</taxon>
        <taxon>Gammaproteobacteria</taxon>
        <taxon>Chromatiales</taxon>
        <taxon>Chromatiaceae</taxon>
        <taxon>Rheinheimera</taxon>
    </lineage>
</organism>